<sequence>MVVATLGFDPAAVAFSNYRSSYSFARMEYLGSIGTPFISSSGLNFDYDAAEDQEPEAQVLIVPHLHPGFVSYGPADPRILRLMLLTWIRTLILIECCYAELADPQTPA</sequence>
<keyword evidence="2" id="KW-1185">Reference proteome</keyword>
<protein>
    <submittedName>
        <fullName evidence="1">Uncharacterized protein</fullName>
    </submittedName>
</protein>
<evidence type="ECO:0000313" key="1">
    <source>
        <dbReference type="EMBL" id="CDH57512.1"/>
    </source>
</evidence>
<evidence type="ECO:0000313" key="2">
    <source>
        <dbReference type="Proteomes" id="UP000027586"/>
    </source>
</evidence>
<dbReference type="Proteomes" id="UP000027586">
    <property type="component" value="Unassembled WGS sequence"/>
</dbReference>
<proteinExistence type="predicted"/>
<name>A0A068S6U5_9FUNG</name>
<reference evidence="1" key="1">
    <citation type="submission" date="2013-08" db="EMBL/GenBank/DDBJ databases">
        <title>Gene expansion shapes genome architecture in the human pathogen Lichtheimia corymbifera: an evolutionary genomics analysis in the ancient terrestrial Mucorales (Mucoromycotina).</title>
        <authorList>
            <person name="Schwartze V.U."/>
            <person name="Winter S."/>
            <person name="Shelest E."/>
            <person name="Marcet-Houben M."/>
            <person name="Horn F."/>
            <person name="Wehner S."/>
            <person name="Hoffmann K."/>
            <person name="Riege K."/>
            <person name="Sammeth M."/>
            <person name="Nowrousian M."/>
            <person name="Valiante V."/>
            <person name="Linde J."/>
            <person name="Jacobsen I.D."/>
            <person name="Marz M."/>
            <person name="Brakhage A.A."/>
            <person name="Gabaldon T."/>
            <person name="Bocker S."/>
            <person name="Voigt K."/>
        </authorList>
    </citation>
    <scope>NUCLEOTIDE SEQUENCE [LARGE SCALE GENOMIC DNA]</scope>
    <source>
        <strain evidence="1">FSU 9682</strain>
    </source>
</reference>
<dbReference type="AlphaFoldDB" id="A0A068S6U5"/>
<accession>A0A068S6U5</accession>
<dbReference type="VEuPathDB" id="FungiDB:LCOR_08441.1"/>
<dbReference type="EMBL" id="CBTN010000047">
    <property type="protein sequence ID" value="CDH57512.1"/>
    <property type="molecule type" value="Genomic_DNA"/>
</dbReference>
<dbReference type="OrthoDB" id="2288825at2759"/>
<comment type="caution">
    <text evidence="1">The sequence shown here is derived from an EMBL/GenBank/DDBJ whole genome shotgun (WGS) entry which is preliminary data.</text>
</comment>
<gene>
    <name evidence="1" type="ORF">LCOR_08441.1</name>
</gene>
<organism evidence="1 2">
    <name type="scientific">Lichtheimia corymbifera JMRC:FSU:9682</name>
    <dbReference type="NCBI Taxonomy" id="1263082"/>
    <lineage>
        <taxon>Eukaryota</taxon>
        <taxon>Fungi</taxon>
        <taxon>Fungi incertae sedis</taxon>
        <taxon>Mucoromycota</taxon>
        <taxon>Mucoromycotina</taxon>
        <taxon>Mucoromycetes</taxon>
        <taxon>Mucorales</taxon>
        <taxon>Lichtheimiaceae</taxon>
        <taxon>Lichtheimia</taxon>
    </lineage>
</organism>